<gene>
    <name evidence="2" type="ORF">NQ315_014226</name>
</gene>
<proteinExistence type="predicted"/>
<dbReference type="InterPro" id="IPR036277">
    <property type="entry name" value="SMC_hinge_sf"/>
</dbReference>
<keyword evidence="3" id="KW-1185">Reference proteome</keyword>
<accession>A0AAV8VCQ1</accession>
<dbReference type="PANTHER" id="PTHR43977">
    <property type="entry name" value="STRUCTURAL MAINTENANCE OF CHROMOSOMES PROTEIN 3"/>
    <property type="match status" value="1"/>
</dbReference>
<name>A0AAV8VCQ1_9CUCU</name>
<dbReference type="AlphaFoldDB" id="A0AAV8VCQ1"/>
<organism evidence="2 3">
    <name type="scientific">Exocentrus adspersus</name>
    <dbReference type="NCBI Taxonomy" id="1586481"/>
    <lineage>
        <taxon>Eukaryota</taxon>
        <taxon>Metazoa</taxon>
        <taxon>Ecdysozoa</taxon>
        <taxon>Arthropoda</taxon>
        <taxon>Hexapoda</taxon>
        <taxon>Insecta</taxon>
        <taxon>Pterygota</taxon>
        <taxon>Neoptera</taxon>
        <taxon>Endopterygota</taxon>
        <taxon>Coleoptera</taxon>
        <taxon>Polyphaga</taxon>
        <taxon>Cucujiformia</taxon>
        <taxon>Chrysomeloidea</taxon>
        <taxon>Cerambycidae</taxon>
        <taxon>Lamiinae</taxon>
        <taxon>Acanthocinini</taxon>
        <taxon>Exocentrus</taxon>
    </lineage>
</organism>
<dbReference type="GO" id="GO:0005524">
    <property type="term" value="F:ATP binding"/>
    <property type="evidence" value="ECO:0007669"/>
    <property type="project" value="InterPro"/>
</dbReference>
<feature type="non-terminal residue" evidence="2">
    <location>
        <position position="1"/>
    </location>
</feature>
<dbReference type="EMBL" id="JANEYG010000161">
    <property type="protein sequence ID" value="KAJ8911802.1"/>
    <property type="molecule type" value="Genomic_DNA"/>
</dbReference>
<dbReference type="SUPFAM" id="SSF75553">
    <property type="entry name" value="Smc hinge domain"/>
    <property type="match status" value="1"/>
</dbReference>
<feature type="coiled-coil region" evidence="1">
    <location>
        <begin position="214"/>
        <end position="289"/>
    </location>
</feature>
<dbReference type="Proteomes" id="UP001159042">
    <property type="component" value="Unassembled WGS sequence"/>
</dbReference>
<sequence>IFTEEISPKLEKLREERAEYLEYQRVIRELEHMHGLFSVWKFNQSKQAVANAEKELECERKQIKQLEEDTEKNNQSLEQLAQELTKMNNNTQSGHNIKLQELEVELKEKEKQEAKTNASIKTIKDNLNTEEKKKNQLIQNLEDDSKILQAKEEELNNVKSLFESLKENDAKDNDAFAMSQKSLRQLVLLMNARENAAKASTESKQALMQLTFCQTQLKEKQRELESNSVDYEKDQTNLTNKQKEVNALEVSMKKLNFSEEQLNTLIEKKRALNQDIRGLREKLEHFEARRPYTKFCYTDPEVNFNKHEVKGVVCRLIKCEDSKSCVALETAAGARVSFITYK</sequence>
<dbReference type="GO" id="GO:0051276">
    <property type="term" value="P:chromosome organization"/>
    <property type="evidence" value="ECO:0007669"/>
    <property type="project" value="InterPro"/>
</dbReference>
<keyword evidence="1" id="KW-0175">Coiled coil</keyword>
<reference evidence="2 3" key="1">
    <citation type="journal article" date="2023" name="Insect Mol. Biol.">
        <title>Genome sequencing provides insights into the evolution of gene families encoding plant cell wall-degrading enzymes in longhorned beetles.</title>
        <authorList>
            <person name="Shin N.R."/>
            <person name="Okamura Y."/>
            <person name="Kirsch R."/>
            <person name="Pauchet Y."/>
        </authorList>
    </citation>
    <scope>NUCLEOTIDE SEQUENCE [LARGE SCALE GENOMIC DNA]</scope>
    <source>
        <strain evidence="2">EAD_L_NR</strain>
    </source>
</reference>
<evidence type="ECO:0000313" key="2">
    <source>
        <dbReference type="EMBL" id="KAJ8911802.1"/>
    </source>
</evidence>
<feature type="coiled-coil region" evidence="1">
    <location>
        <begin position="13"/>
        <end position="168"/>
    </location>
</feature>
<evidence type="ECO:0000313" key="3">
    <source>
        <dbReference type="Proteomes" id="UP001159042"/>
    </source>
</evidence>
<protein>
    <submittedName>
        <fullName evidence="2">Uncharacterized protein</fullName>
    </submittedName>
</protein>
<comment type="caution">
    <text evidence="2">The sequence shown here is derived from an EMBL/GenBank/DDBJ whole genome shotgun (WGS) entry which is preliminary data.</text>
</comment>
<dbReference type="GO" id="GO:0005694">
    <property type="term" value="C:chromosome"/>
    <property type="evidence" value="ECO:0007669"/>
    <property type="project" value="InterPro"/>
</dbReference>
<evidence type="ECO:0000256" key="1">
    <source>
        <dbReference type="SAM" id="Coils"/>
    </source>
</evidence>